<dbReference type="GO" id="GO:0005886">
    <property type="term" value="C:plasma membrane"/>
    <property type="evidence" value="ECO:0007669"/>
    <property type="project" value="TreeGrafter"/>
</dbReference>
<feature type="region of interest" description="Disordered" evidence="5">
    <location>
        <begin position="580"/>
        <end position="679"/>
    </location>
</feature>
<accession>A0A2C6KQ56</accession>
<feature type="compositionally biased region" description="Low complexity" evidence="5">
    <location>
        <begin position="266"/>
        <end position="280"/>
    </location>
</feature>
<feature type="region of interest" description="Disordered" evidence="5">
    <location>
        <begin position="1"/>
        <end position="28"/>
    </location>
</feature>
<sequence length="1052" mass="118223">MEKKPSFSSPSLIHSSSSSSSSSLKLSPHWAFLRRRRRRREWRSSTKVTSQFSYHSFIEEKDNVVLSSPSSKRTSGSFCSPSHDPNPSSSLSPGIQSSLSSQRKDFLSSSSSFSSSPSSLSSSFFPSLKRGVFSRTPSFLSSSSSPPSRATAALRSPFIFPQWFSTVSCHQRASTVKRASDERGELEREEEEESLSNSGDLSGYVDWGDPADGGGSSPSPAASSSQGTRRRDSPSTREEEERDENRLSHLRNSTITHGSSRRRSRSSSGSRGLSSSYRSRATQEEEEEEGRGQSHRKGERRRSSEERAANNSRERGRYHDREASTQHRGGRSSSRQRAASREESRHSDDVITVKRQAQHRSNMGAEGPSYPPPPYSHPPPQPEPQQGAWPRTSDLNEELGQVEYIFSDKTGTMTSNIMEFRKCCVRGLSYGQGLTEIRRQALRRLGKRIPPEPTRPPGEPVTPQVEMIDVALRRQLDNPFHPMHRYLVDFFLHLAVNHAVVVETDQRGIRRYSASSPDEGALVYGAKHFGVEFLGQTPTGLEVSVLGRKVKVEVLAAVEFSSKRKRSSMLCQFIYPTSAFSSSSSYEAGGAQGGLGPRDGGEDEEKHMRERSFHDEEEGEREEERPRAEQEEEMTKKKRKKKGGDRSSRREGDRRERKEGFQSTHKSKKESIRNSQDENTQGEDLFFQRKIVLLTKGADTVILPLLKERGRLEEQMIRTMEEYAEDGLRTLCIAKREVGETEFLQWYAEYEKAERATVDRQLKIEEVAEKLEVQLELQGVTGVEDKLQQGVGDTIEKLRAAGMKVWMLTGDKVETAINIGIATSLLTRDMNMTTYVWDDLSRDKYLLRARLMEQNSRMNSLSSEKTAATTKKTLGSAFDSEKGGERDQRSPNLLSPPQPPQNASGVMTARGGSSSSQEAYRRRRTYLEIEERKGERKETTDPGSSTLVMNARDGVAAAGSSSSTSKSSRQPRRDNAGNKKKKKMSQAEEEREAWRHPHALVVDGEALQEMLDPEIEELFLSVCTRCITVLCCRVTPHQKVRVVSLLIYIYYI</sequence>
<proteinExistence type="predicted"/>
<name>A0A2C6KQ56_9APIC</name>
<dbReference type="Pfam" id="PF13246">
    <property type="entry name" value="Cation_ATPase"/>
    <property type="match status" value="1"/>
</dbReference>
<dbReference type="RefSeq" id="XP_067920310.1">
    <property type="nucleotide sequence ID" value="XM_068067715.1"/>
</dbReference>
<dbReference type="InterPro" id="IPR036412">
    <property type="entry name" value="HAD-like_sf"/>
</dbReference>
<keyword evidence="7" id="KW-1185">Reference proteome</keyword>
<dbReference type="InterPro" id="IPR018303">
    <property type="entry name" value="ATPase_P-typ_P_site"/>
</dbReference>
<evidence type="ECO:0000256" key="4">
    <source>
        <dbReference type="ARBA" id="ARBA00023136"/>
    </source>
</evidence>
<evidence type="ECO:0000313" key="7">
    <source>
        <dbReference type="Proteomes" id="UP000221165"/>
    </source>
</evidence>
<feature type="region of interest" description="Disordered" evidence="5">
    <location>
        <begin position="856"/>
        <end position="993"/>
    </location>
</feature>
<feature type="compositionally biased region" description="Basic and acidic residues" evidence="5">
    <location>
        <begin position="229"/>
        <end position="247"/>
    </location>
</feature>
<dbReference type="InterPro" id="IPR023299">
    <property type="entry name" value="ATPase_P-typ_cyto_dom_N"/>
</dbReference>
<organism evidence="6 7">
    <name type="scientific">Cystoisospora suis</name>
    <dbReference type="NCBI Taxonomy" id="483139"/>
    <lineage>
        <taxon>Eukaryota</taxon>
        <taxon>Sar</taxon>
        <taxon>Alveolata</taxon>
        <taxon>Apicomplexa</taxon>
        <taxon>Conoidasida</taxon>
        <taxon>Coccidia</taxon>
        <taxon>Eucoccidiorida</taxon>
        <taxon>Eimeriorina</taxon>
        <taxon>Sarcocystidae</taxon>
        <taxon>Cystoisospora</taxon>
    </lineage>
</organism>
<protein>
    <submittedName>
        <fullName evidence="6">p-type atpase2</fullName>
    </submittedName>
</protein>
<keyword evidence="2" id="KW-0812">Transmembrane</keyword>
<dbReference type="OrthoDB" id="377733at2759"/>
<feature type="compositionally biased region" description="Basic and acidic residues" evidence="5">
    <location>
        <begin position="622"/>
        <end position="635"/>
    </location>
</feature>
<comment type="caution">
    <text evidence="6">The sequence shown here is derived from an EMBL/GenBank/DDBJ whole genome shotgun (WGS) entry which is preliminary data.</text>
</comment>
<evidence type="ECO:0000313" key="6">
    <source>
        <dbReference type="EMBL" id="PHJ18604.1"/>
    </source>
</evidence>
<dbReference type="InterPro" id="IPR023214">
    <property type="entry name" value="HAD_sf"/>
</dbReference>
<feature type="compositionally biased region" description="Low complexity" evidence="5">
    <location>
        <begin position="87"/>
        <end position="125"/>
    </location>
</feature>
<feature type="region of interest" description="Disordered" evidence="5">
    <location>
        <begin position="64"/>
        <end position="125"/>
    </location>
</feature>
<dbReference type="SUPFAM" id="SSF81660">
    <property type="entry name" value="Metal cation-transporting ATPase, ATP-binding domain N"/>
    <property type="match status" value="1"/>
</dbReference>
<dbReference type="SUPFAM" id="SSF56784">
    <property type="entry name" value="HAD-like"/>
    <property type="match status" value="1"/>
</dbReference>
<reference evidence="6 7" key="1">
    <citation type="journal article" date="2017" name="Int. J. Parasitol.">
        <title>The genome of the protozoan parasite Cystoisospora suis and a reverse vaccinology approach to identify vaccine candidates.</title>
        <authorList>
            <person name="Palmieri N."/>
            <person name="Shrestha A."/>
            <person name="Ruttkowski B."/>
            <person name="Beck T."/>
            <person name="Vogl C."/>
            <person name="Tomley F."/>
            <person name="Blake D.P."/>
            <person name="Joachim A."/>
        </authorList>
    </citation>
    <scope>NUCLEOTIDE SEQUENCE [LARGE SCALE GENOMIC DNA]</scope>
    <source>
        <strain evidence="6 7">Wien I</strain>
    </source>
</reference>
<dbReference type="Gene3D" id="3.40.50.1000">
    <property type="entry name" value="HAD superfamily/HAD-like"/>
    <property type="match status" value="2"/>
</dbReference>
<evidence type="ECO:0000256" key="1">
    <source>
        <dbReference type="ARBA" id="ARBA00004370"/>
    </source>
</evidence>
<evidence type="ECO:0000256" key="3">
    <source>
        <dbReference type="ARBA" id="ARBA00022989"/>
    </source>
</evidence>
<dbReference type="PANTHER" id="PTHR24092">
    <property type="entry name" value="PROBABLE PHOSPHOLIPID-TRANSPORTING ATPASE"/>
    <property type="match status" value="1"/>
</dbReference>
<feature type="compositionally biased region" description="Basic and acidic residues" evidence="5">
    <location>
        <begin position="339"/>
        <end position="352"/>
    </location>
</feature>
<evidence type="ECO:0000256" key="5">
    <source>
        <dbReference type="SAM" id="MobiDB-lite"/>
    </source>
</evidence>
<feature type="compositionally biased region" description="Low complexity" evidence="5">
    <location>
        <begin position="580"/>
        <end position="589"/>
    </location>
</feature>
<feature type="compositionally biased region" description="Pro residues" evidence="5">
    <location>
        <begin position="369"/>
        <end position="383"/>
    </location>
</feature>
<dbReference type="GO" id="GO:0045332">
    <property type="term" value="P:phospholipid translocation"/>
    <property type="evidence" value="ECO:0007669"/>
    <property type="project" value="TreeGrafter"/>
</dbReference>
<dbReference type="GO" id="GO:0000166">
    <property type="term" value="F:nucleotide binding"/>
    <property type="evidence" value="ECO:0007669"/>
    <property type="project" value="InterPro"/>
</dbReference>
<dbReference type="GO" id="GO:0140326">
    <property type="term" value="F:ATPase-coupled intramembrane lipid transporter activity"/>
    <property type="evidence" value="ECO:0007669"/>
    <property type="project" value="TreeGrafter"/>
</dbReference>
<dbReference type="EMBL" id="MIGC01004021">
    <property type="protein sequence ID" value="PHJ18604.1"/>
    <property type="molecule type" value="Genomic_DNA"/>
</dbReference>
<feature type="compositionally biased region" description="Basic and acidic residues" evidence="5">
    <location>
        <begin position="925"/>
        <end position="940"/>
    </location>
</feature>
<feature type="non-terminal residue" evidence="6">
    <location>
        <position position="1052"/>
    </location>
</feature>
<dbReference type="AlphaFoldDB" id="A0A2C6KQ56"/>
<feature type="compositionally biased region" description="Basic and acidic residues" evidence="5">
    <location>
        <begin position="644"/>
        <end position="660"/>
    </location>
</feature>
<feature type="compositionally biased region" description="Polar residues" evidence="5">
    <location>
        <begin position="65"/>
        <end position="86"/>
    </location>
</feature>
<dbReference type="PANTHER" id="PTHR24092:SF150">
    <property type="entry name" value="PHOSPHOLIPID-TRANSPORTING ATPASE"/>
    <property type="match status" value="1"/>
</dbReference>
<feature type="region of interest" description="Disordered" evidence="5">
    <location>
        <begin position="174"/>
        <end position="391"/>
    </location>
</feature>
<gene>
    <name evidence="6" type="ORF">CSUI_007570</name>
</gene>
<evidence type="ECO:0000256" key="2">
    <source>
        <dbReference type="ARBA" id="ARBA00022692"/>
    </source>
</evidence>
<comment type="subcellular location">
    <subcellularLocation>
        <location evidence="1">Membrane</location>
    </subcellularLocation>
</comment>
<dbReference type="VEuPathDB" id="ToxoDB:CSUI_007570"/>
<dbReference type="GeneID" id="94430926"/>
<feature type="compositionally biased region" description="Basic and acidic residues" evidence="5">
    <location>
        <begin position="604"/>
        <end position="614"/>
    </location>
</feature>
<dbReference type="Gene3D" id="3.40.1110.10">
    <property type="entry name" value="Calcium-transporting ATPase, cytoplasmic domain N"/>
    <property type="match status" value="2"/>
</dbReference>
<feature type="compositionally biased region" description="Basic and acidic residues" evidence="5">
    <location>
        <begin position="879"/>
        <end position="889"/>
    </location>
</feature>
<keyword evidence="4" id="KW-0472">Membrane</keyword>
<dbReference type="Proteomes" id="UP000221165">
    <property type="component" value="Unassembled WGS sequence"/>
</dbReference>
<feature type="compositionally biased region" description="Basic and acidic residues" evidence="5">
    <location>
        <begin position="301"/>
        <end position="325"/>
    </location>
</feature>
<keyword evidence="3" id="KW-1133">Transmembrane helix</keyword>
<dbReference type="PROSITE" id="PS00154">
    <property type="entry name" value="ATPASE_E1_E2"/>
    <property type="match status" value="1"/>
</dbReference>